<dbReference type="OrthoDB" id="4371169at2"/>
<gene>
    <name evidence="4" type="ORF">NCTC10437_00018</name>
</gene>
<dbReference type="Pfam" id="PF08237">
    <property type="entry name" value="PE-PPE"/>
    <property type="match status" value="1"/>
</dbReference>
<dbReference type="EMBL" id="LR134356">
    <property type="protein sequence ID" value="VEG50913.1"/>
    <property type="molecule type" value="Genomic_DNA"/>
</dbReference>
<protein>
    <submittedName>
        <fullName evidence="4">Transcriptional regulator</fullName>
    </submittedName>
</protein>
<dbReference type="Gene3D" id="3.40.50.1820">
    <property type="entry name" value="alpha/beta hydrolase"/>
    <property type="match status" value="1"/>
</dbReference>
<proteinExistence type="predicted"/>
<dbReference type="RefSeq" id="WP_109519815.1">
    <property type="nucleotide sequence ID" value="NZ_CVQQ01000003.1"/>
</dbReference>
<feature type="signal peptide" evidence="2">
    <location>
        <begin position="1"/>
        <end position="25"/>
    </location>
</feature>
<feature type="compositionally biased region" description="Acidic residues" evidence="1">
    <location>
        <begin position="311"/>
        <end position="337"/>
    </location>
</feature>
<evidence type="ECO:0000313" key="5">
    <source>
        <dbReference type="Proteomes" id="UP000279306"/>
    </source>
</evidence>
<keyword evidence="5" id="KW-1185">Reference proteome</keyword>
<dbReference type="STRING" id="1791.GCA_001049355_01652"/>
<dbReference type="InterPro" id="IPR013228">
    <property type="entry name" value="PE-PPE_C"/>
</dbReference>
<dbReference type="KEGG" id="mauu:NCTC10437_00018"/>
<organism evidence="4 5">
    <name type="scientific">Mycolicibacterium aurum</name>
    <name type="common">Mycobacterium aurum</name>
    <dbReference type="NCBI Taxonomy" id="1791"/>
    <lineage>
        <taxon>Bacteria</taxon>
        <taxon>Bacillati</taxon>
        <taxon>Actinomycetota</taxon>
        <taxon>Actinomycetes</taxon>
        <taxon>Mycobacteriales</taxon>
        <taxon>Mycobacteriaceae</taxon>
        <taxon>Mycolicibacterium</taxon>
    </lineage>
</organism>
<feature type="region of interest" description="Disordered" evidence="1">
    <location>
        <begin position="246"/>
        <end position="373"/>
    </location>
</feature>
<dbReference type="Proteomes" id="UP000279306">
    <property type="component" value="Chromosome"/>
</dbReference>
<keyword evidence="2" id="KW-0732">Signal</keyword>
<feature type="chain" id="PRO_5018661240" evidence="2">
    <location>
        <begin position="26"/>
        <end position="373"/>
    </location>
</feature>
<dbReference type="InterPro" id="IPR029058">
    <property type="entry name" value="AB_hydrolase_fold"/>
</dbReference>
<dbReference type="SUPFAM" id="SSF53474">
    <property type="entry name" value="alpha/beta-Hydrolases"/>
    <property type="match status" value="1"/>
</dbReference>
<sequence length="373" mass="39765">MKRASATALSMLIASLVSVAPPVQAATVLAAEGTGQPRGTVQTAFSGAFCTKNACRSVDNARSPFDVALGSRHIQAAIDATPGDIILMGYSLGAASVYDRMRIWAQDPATAPEYGRVTLIVTLGNPENKFGGSDRTNDYAGLPQVQPYPHLDVSMQYDSVSDRPTRRSLISSLNTSLARHFTYFEPVDVNDPENLIFRDADGTTYMLIRADVLPLLKWLDPWVSDAQMARLDAVVRPLVEKDYDRPDYIPQGEGADWGNGTPPPTVEKLDTVGSPGAANSYADLTERADPVAGRARDVKGSREDAAVPEFADSDGDDPEAVTEIDSDGVIEGDDATGDDAGTADFNDLDDTAGATPESETEQRDTADSTVTTA</sequence>
<reference evidence="4 5" key="1">
    <citation type="submission" date="2018-12" db="EMBL/GenBank/DDBJ databases">
        <authorList>
            <consortium name="Pathogen Informatics"/>
        </authorList>
    </citation>
    <scope>NUCLEOTIDE SEQUENCE [LARGE SCALE GENOMIC DNA]</scope>
    <source>
        <strain evidence="4 5">NCTC10437</strain>
    </source>
</reference>
<evidence type="ECO:0000313" key="4">
    <source>
        <dbReference type="EMBL" id="VEG50913.1"/>
    </source>
</evidence>
<evidence type="ECO:0000259" key="3">
    <source>
        <dbReference type="Pfam" id="PF08237"/>
    </source>
</evidence>
<accession>A0A3S4RS15</accession>
<evidence type="ECO:0000256" key="2">
    <source>
        <dbReference type="SAM" id="SignalP"/>
    </source>
</evidence>
<evidence type="ECO:0000256" key="1">
    <source>
        <dbReference type="SAM" id="MobiDB-lite"/>
    </source>
</evidence>
<name>A0A3S4RS15_MYCAU</name>
<feature type="domain" description="PE-PPE" evidence="3">
    <location>
        <begin position="67"/>
        <end position="243"/>
    </location>
</feature>
<dbReference type="AlphaFoldDB" id="A0A3S4RS15"/>
<feature type="compositionally biased region" description="Basic and acidic residues" evidence="1">
    <location>
        <begin position="284"/>
        <end position="305"/>
    </location>
</feature>